<dbReference type="InterPro" id="IPR039361">
    <property type="entry name" value="Cyclin"/>
</dbReference>
<dbReference type="EMBL" id="CAJJDN010000140">
    <property type="protein sequence ID" value="CAD8122771.1"/>
    <property type="molecule type" value="Genomic_DNA"/>
</dbReference>
<protein>
    <recommendedName>
        <fullName evidence="3">Cyclin-like domain-containing protein</fullName>
    </recommendedName>
</protein>
<dbReference type="PANTHER" id="PTHR10177">
    <property type="entry name" value="CYCLINS"/>
    <property type="match status" value="1"/>
</dbReference>
<keyword evidence="1" id="KW-0195">Cyclin</keyword>
<dbReference type="Proteomes" id="UP000692954">
    <property type="component" value="Unassembled WGS sequence"/>
</dbReference>
<evidence type="ECO:0000256" key="1">
    <source>
        <dbReference type="RuleBase" id="RU000383"/>
    </source>
</evidence>
<dbReference type="InterPro" id="IPR013763">
    <property type="entry name" value="Cyclin-like_dom"/>
</dbReference>
<dbReference type="Pfam" id="PF00134">
    <property type="entry name" value="Cyclin_N"/>
    <property type="match status" value="1"/>
</dbReference>
<feature type="region of interest" description="Disordered" evidence="2">
    <location>
        <begin position="1"/>
        <end position="31"/>
    </location>
</feature>
<evidence type="ECO:0000313" key="4">
    <source>
        <dbReference type="EMBL" id="CAD8122771.1"/>
    </source>
</evidence>
<dbReference type="InterPro" id="IPR006671">
    <property type="entry name" value="Cyclin_N"/>
</dbReference>
<keyword evidence="5" id="KW-1185">Reference proteome</keyword>
<sequence length="333" mass="39459">MLTRKQSREQQQKKQNQASKASQQHSSHNESLSTEIMENVIIEMLELLDVQNKLQIETDFQESPLDPQIKRIEDYNNCYNKEFFESLLNDQIDLSKCLLNHQIREWVRGKMVDWMIEVFAANQCINDNSFFRAVNLMDAFLKNTYNYTEQHLYLIGVTCIFIASKIEDIYSFGIKTITEDLSHNKFSSYQIKEFESIILETLNYDTNFPTVNDYLQYLRYQLFGQSQNQSVQVIHETAVYILKMCYHDYQLMQNKQMLLAASILGYTIQNYIEMHMSSLGGNLKKQLLQTQNNLLRIGNLDLFDFLDCLQKVKKLTQNFHRKYPLYQNLQKFN</sequence>
<feature type="compositionally biased region" description="Low complexity" evidence="2">
    <location>
        <begin position="13"/>
        <end position="26"/>
    </location>
</feature>
<evidence type="ECO:0000259" key="3">
    <source>
        <dbReference type="SMART" id="SM00385"/>
    </source>
</evidence>
<name>A0A8S1R3S9_9CILI</name>
<evidence type="ECO:0000256" key="2">
    <source>
        <dbReference type="SAM" id="MobiDB-lite"/>
    </source>
</evidence>
<proteinExistence type="inferred from homology"/>
<feature type="compositionally biased region" description="Basic and acidic residues" evidence="2">
    <location>
        <begin position="1"/>
        <end position="12"/>
    </location>
</feature>
<evidence type="ECO:0000313" key="5">
    <source>
        <dbReference type="Proteomes" id="UP000692954"/>
    </source>
</evidence>
<organism evidence="4 5">
    <name type="scientific">Paramecium sonneborni</name>
    <dbReference type="NCBI Taxonomy" id="65129"/>
    <lineage>
        <taxon>Eukaryota</taxon>
        <taxon>Sar</taxon>
        <taxon>Alveolata</taxon>
        <taxon>Ciliophora</taxon>
        <taxon>Intramacronucleata</taxon>
        <taxon>Oligohymenophorea</taxon>
        <taxon>Peniculida</taxon>
        <taxon>Parameciidae</taxon>
        <taxon>Paramecium</taxon>
    </lineage>
</organism>
<dbReference type="OrthoDB" id="313090at2759"/>
<dbReference type="FunFam" id="1.10.472.10:FF:000089">
    <property type="entry name" value="Cyclin, N-terminal domain containing protein"/>
    <property type="match status" value="1"/>
</dbReference>
<comment type="similarity">
    <text evidence="1">Belongs to the cyclin family.</text>
</comment>
<accession>A0A8S1R3S9</accession>
<reference evidence="4" key="1">
    <citation type="submission" date="2021-01" db="EMBL/GenBank/DDBJ databases">
        <authorList>
            <consortium name="Genoscope - CEA"/>
            <person name="William W."/>
        </authorList>
    </citation>
    <scope>NUCLEOTIDE SEQUENCE</scope>
</reference>
<dbReference type="SMART" id="SM00385">
    <property type="entry name" value="CYCLIN"/>
    <property type="match status" value="1"/>
</dbReference>
<comment type="caution">
    <text evidence="4">The sequence shown here is derived from an EMBL/GenBank/DDBJ whole genome shotgun (WGS) entry which is preliminary data.</text>
</comment>
<gene>
    <name evidence="4" type="ORF">PSON_ATCC_30995.1.T1400110</name>
</gene>
<dbReference type="AlphaFoldDB" id="A0A8S1R3S9"/>
<feature type="domain" description="Cyclin-like" evidence="3">
    <location>
        <begin position="113"/>
        <end position="200"/>
    </location>
</feature>